<dbReference type="GO" id="GO:0004386">
    <property type="term" value="F:helicase activity"/>
    <property type="evidence" value="ECO:0007669"/>
    <property type="project" value="UniProtKB-KW"/>
</dbReference>
<organism evidence="4 5">
    <name type="scientific">Ralstonia phage phiRSP</name>
    <dbReference type="NCBI Taxonomy" id="2201420"/>
    <lineage>
        <taxon>Viruses</taxon>
        <taxon>Duplodnaviria</taxon>
        <taxon>Heunggongvirae</taxon>
        <taxon>Uroviricota</taxon>
        <taxon>Caudoviricetes</taxon>
        <taxon>Coatlandelriovirus</taxon>
        <taxon>Coatlandelriovirus RSP</taxon>
    </lineage>
</organism>
<evidence type="ECO:0000313" key="5">
    <source>
        <dbReference type="Proteomes" id="UP000256012"/>
    </source>
</evidence>
<dbReference type="GO" id="GO:0005524">
    <property type="term" value="F:ATP binding"/>
    <property type="evidence" value="ECO:0007669"/>
    <property type="project" value="InterPro"/>
</dbReference>
<evidence type="ECO:0000259" key="3">
    <source>
        <dbReference type="PROSITE" id="PS51194"/>
    </source>
</evidence>
<dbReference type="InterPro" id="IPR027417">
    <property type="entry name" value="P-loop_NTPase"/>
</dbReference>
<accession>A0A345ANS1</accession>
<protein>
    <submittedName>
        <fullName evidence="4">Putative DNA helicase</fullName>
    </submittedName>
</protein>
<dbReference type="PROSITE" id="PS51194">
    <property type="entry name" value="HELICASE_CTER"/>
    <property type="match status" value="1"/>
</dbReference>
<evidence type="ECO:0000313" key="4">
    <source>
        <dbReference type="EMBL" id="AXF38210.1"/>
    </source>
</evidence>
<dbReference type="SMART" id="SM00487">
    <property type="entry name" value="DEXDc"/>
    <property type="match status" value="1"/>
</dbReference>
<sequence length="473" mass="52049">MTIILRDYQADMIERARQALRRAKRVLLQAPTGAGKTVLASFMIKQTAARGGSAWFICHRAELVEGTSKTFHKFRMPHGYIAAGYPMSLHQMIQVCSIDTLKGRLTNLVAPRLAVIDEAHHGGAAGWAMVMEWLHSHGTIIVGLSATPQRLDGKGLDAHFDEMVPGPQTAWLIERGNLSPYRLYAPHAPDMKGVRKQMGDFAKGDAAEKMDKPKLTGDAIAHWHKYAVGLRTVVFGITVAHSQHIAEQFSAAGIRAAHLDGGTNKGERKRVIQEFASGRIQVLTNVDLFSEGFDMASIAQMDVTIDAVMQMRPTQSLALHLQQVGRALRPGEGKTAIILDHAGNSSRHGFPDDERIWGLKGREKGSRKADNDNEVPPPITCDGCFQQIRRPAPQCCPSCGKRLVADAKEITVADGELVEMTDVEKQRVRAKLKQEQAEAKTLDELVALGRRRGHKNPTGWAQHVYAGRRRNAA</sequence>
<dbReference type="EMBL" id="MH252365">
    <property type="protein sequence ID" value="AXF38210.1"/>
    <property type="molecule type" value="Genomic_DNA"/>
</dbReference>
<proteinExistence type="predicted"/>
<dbReference type="RefSeq" id="YP_010037877.1">
    <property type="nucleotide sequence ID" value="NC_054146.1"/>
</dbReference>
<feature type="domain" description="Helicase ATP-binding" evidence="2">
    <location>
        <begin position="17"/>
        <end position="166"/>
    </location>
</feature>
<dbReference type="SUPFAM" id="SSF52540">
    <property type="entry name" value="P-loop containing nucleoside triphosphate hydrolases"/>
    <property type="match status" value="1"/>
</dbReference>
<dbReference type="GO" id="GO:0003677">
    <property type="term" value="F:DNA binding"/>
    <property type="evidence" value="ECO:0007669"/>
    <property type="project" value="InterPro"/>
</dbReference>
<dbReference type="InterPro" id="IPR006935">
    <property type="entry name" value="Helicase/UvrB_N"/>
</dbReference>
<keyword evidence="4" id="KW-0378">Hydrolase</keyword>
<dbReference type="Gene3D" id="3.40.50.300">
    <property type="entry name" value="P-loop containing nucleotide triphosphate hydrolases"/>
    <property type="match status" value="2"/>
</dbReference>
<dbReference type="Pfam" id="PF04851">
    <property type="entry name" value="ResIII"/>
    <property type="match status" value="1"/>
</dbReference>
<keyword evidence="4" id="KW-0067">ATP-binding</keyword>
<keyword evidence="5" id="KW-1185">Reference proteome</keyword>
<dbReference type="Pfam" id="PF00271">
    <property type="entry name" value="Helicase_C"/>
    <property type="match status" value="1"/>
</dbReference>
<dbReference type="GeneID" id="63642365"/>
<dbReference type="InterPro" id="IPR014001">
    <property type="entry name" value="Helicase_ATP-bd"/>
</dbReference>
<dbReference type="PANTHER" id="PTHR47396:SF1">
    <property type="entry name" value="ATP-DEPENDENT HELICASE IRC3-RELATED"/>
    <property type="match status" value="1"/>
</dbReference>
<dbReference type="InterPro" id="IPR050742">
    <property type="entry name" value="Helicase_Restrict-Modif_Enz"/>
</dbReference>
<reference evidence="4 5" key="1">
    <citation type="submission" date="2018-04" db="EMBL/GenBank/DDBJ databases">
        <title>Complete genome of bacteriophage phiRSP, lytic for Ralstonia solanacearum.</title>
        <authorList>
            <person name="Hernandez-Romano J."/>
            <person name="Serrano-Plancarte R."/>
            <person name="Hernandez-Silva I.E."/>
            <person name="Perez-de-la-Rosa J.D."/>
        </authorList>
    </citation>
    <scope>NUCLEOTIDE SEQUENCE [LARGE SCALE GENOMIC DNA]</scope>
</reference>
<evidence type="ECO:0000256" key="1">
    <source>
        <dbReference type="SAM" id="Coils"/>
    </source>
</evidence>
<dbReference type="InterPro" id="IPR001650">
    <property type="entry name" value="Helicase_C-like"/>
</dbReference>
<keyword evidence="1" id="KW-0175">Coiled coil</keyword>
<dbReference type="PROSITE" id="PS51192">
    <property type="entry name" value="HELICASE_ATP_BIND_1"/>
    <property type="match status" value="1"/>
</dbReference>
<keyword evidence="4" id="KW-0547">Nucleotide-binding</keyword>
<dbReference type="SMART" id="SM00490">
    <property type="entry name" value="HELICc"/>
    <property type="match status" value="1"/>
</dbReference>
<feature type="domain" description="Helicase C-terminal" evidence="3">
    <location>
        <begin position="219"/>
        <end position="383"/>
    </location>
</feature>
<feature type="coiled-coil region" evidence="1">
    <location>
        <begin position="418"/>
        <end position="445"/>
    </location>
</feature>
<keyword evidence="4" id="KW-0347">Helicase</keyword>
<name>A0A345ANS1_9CAUD</name>
<dbReference type="GO" id="GO:0016787">
    <property type="term" value="F:hydrolase activity"/>
    <property type="evidence" value="ECO:0007669"/>
    <property type="project" value="InterPro"/>
</dbReference>
<evidence type="ECO:0000259" key="2">
    <source>
        <dbReference type="PROSITE" id="PS51192"/>
    </source>
</evidence>
<dbReference type="Proteomes" id="UP000256012">
    <property type="component" value="Segment"/>
</dbReference>
<dbReference type="PANTHER" id="PTHR47396">
    <property type="entry name" value="TYPE I RESTRICTION ENZYME ECOKI R PROTEIN"/>
    <property type="match status" value="1"/>
</dbReference>
<dbReference type="KEGG" id="vg:63642365"/>